<feature type="active site" description="Nucleophile" evidence="10">
    <location>
        <position position="79"/>
    </location>
</feature>
<feature type="active site" evidence="10">
    <location>
        <position position="184"/>
    </location>
</feature>
<dbReference type="InterPro" id="IPR010139">
    <property type="entry name" value="Imidazole-glycPsynth_HisH"/>
</dbReference>
<evidence type="ECO:0000256" key="2">
    <source>
        <dbReference type="ARBA" id="ARBA00011152"/>
    </source>
</evidence>
<dbReference type="EC" id="4.3.2.10" evidence="10"/>
<evidence type="ECO:0000256" key="6">
    <source>
        <dbReference type="ARBA" id="ARBA00023102"/>
    </source>
</evidence>
<keyword evidence="6 10" id="KW-0368">Histidine biosynthesis</keyword>
<evidence type="ECO:0000259" key="11">
    <source>
        <dbReference type="Pfam" id="PF00117"/>
    </source>
</evidence>
<comment type="function">
    <text evidence="10">IGPS catalyzes the conversion of PRFAR and glutamine to IGP, AICAR and glutamate. The HisH subunit catalyzes the hydrolysis of glutamine to glutamate and ammonia as part of the synthesis of IGP and AICAR. The resulting ammonia molecule is channeled to the active site of HisF.</text>
</comment>
<comment type="catalytic activity">
    <reaction evidence="8 10">
        <text>5-[(5-phospho-1-deoxy-D-ribulos-1-ylimino)methylamino]-1-(5-phospho-beta-D-ribosyl)imidazole-4-carboxamide + L-glutamine = D-erythro-1-(imidazol-4-yl)glycerol 3-phosphate + 5-amino-1-(5-phospho-beta-D-ribosyl)imidazole-4-carboxamide + L-glutamate + H(+)</text>
        <dbReference type="Rhea" id="RHEA:24793"/>
        <dbReference type="ChEBI" id="CHEBI:15378"/>
        <dbReference type="ChEBI" id="CHEBI:29985"/>
        <dbReference type="ChEBI" id="CHEBI:58278"/>
        <dbReference type="ChEBI" id="CHEBI:58359"/>
        <dbReference type="ChEBI" id="CHEBI:58475"/>
        <dbReference type="ChEBI" id="CHEBI:58525"/>
        <dbReference type="EC" id="4.3.2.10"/>
    </reaction>
</comment>
<sequence>MIAIIDYGAGNLRNVQHALSLLGIECKITDQPFDLQSASGIVLPGVGAFGEAIGRLGEAGFIDEIKSQVSQGKPLLGICLGMQLLFERSFEHGEHEGLGLIKGDVVRFNHDLKIPHMGWNQLNLHKQYCDSTINQEIQMGDYVYFVHSYYAKPKYEEDILHETDYGFSFTSAVKRGHIIGMQYHPEKSGRVGMQLLKNFKEMMR</sequence>
<dbReference type="NCBIfam" id="TIGR01855">
    <property type="entry name" value="IMP_synth_hisH"/>
    <property type="match status" value="1"/>
</dbReference>
<dbReference type="PANTHER" id="PTHR42701">
    <property type="entry name" value="IMIDAZOLE GLYCEROL PHOSPHATE SYNTHASE SUBUNIT HISH"/>
    <property type="match status" value="1"/>
</dbReference>
<evidence type="ECO:0000256" key="3">
    <source>
        <dbReference type="ARBA" id="ARBA00022605"/>
    </source>
</evidence>
<dbReference type="RefSeq" id="WP_343781404.1">
    <property type="nucleotide sequence ID" value="NZ_BAAACZ010000003.1"/>
</dbReference>
<dbReference type="EMBL" id="BAAACZ010000003">
    <property type="protein sequence ID" value="GAA0452395.1"/>
    <property type="molecule type" value="Genomic_DNA"/>
</dbReference>
<comment type="subcellular location">
    <subcellularLocation>
        <location evidence="10">Cytoplasm</location>
    </subcellularLocation>
</comment>
<accession>A0ABP3JI65</accession>
<dbReference type="SUPFAM" id="SSF52317">
    <property type="entry name" value="Class I glutamine amidotransferase-like"/>
    <property type="match status" value="1"/>
</dbReference>
<evidence type="ECO:0000313" key="13">
    <source>
        <dbReference type="Proteomes" id="UP001500740"/>
    </source>
</evidence>
<feature type="active site" evidence="10">
    <location>
        <position position="186"/>
    </location>
</feature>
<dbReference type="EC" id="3.5.1.2" evidence="10"/>
<evidence type="ECO:0000256" key="1">
    <source>
        <dbReference type="ARBA" id="ARBA00005091"/>
    </source>
</evidence>
<proteinExistence type="inferred from homology"/>
<evidence type="ECO:0000256" key="9">
    <source>
        <dbReference type="ARBA" id="ARBA00049534"/>
    </source>
</evidence>
<keyword evidence="10" id="KW-0963">Cytoplasm</keyword>
<dbReference type="PANTHER" id="PTHR42701:SF1">
    <property type="entry name" value="IMIDAZOLE GLYCEROL PHOSPHATE SYNTHASE SUBUNIT HISH"/>
    <property type="match status" value="1"/>
</dbReference>
<dbReference type="PIRSF" id="PIRSF000495">
    <property type="entry name" value="Amidotransf_hisH"/>
    <property type="match status" value="1"/>
</dbReference>
<protein>
    <recommendedName>
        <fullName evidence="10">Imidazole glycerol phosphate synthase subunit HisH</fullName>
        <ecNumber evidence="10">4.3.2.10</ecNumber>
    </recommendedName>
    <alternativeName>
        <fullName evidence="10">IGP synthase glutaminase subunit</fullName>
        <ecNumber evidence="10">3.5.1.2</ecNumber>
    </alternativeName>
    <alternativeName>
        <fullName evidence="10">IGP synthase subunit HisH</fullName>
    </alternativeName>
    <alternativeName>
        <fullName evidence="10">ImGP synthase subunit HisH</fullName>
        <shortName evidence="10">IGPS subunit HisH</shortName>
    </alternativeName>
</protein>
<dbReference type="InterPro" id="IPR029062">
    <property type="entry name" value="Class_I_gatase-like"/>
</dbReference>
<evidence type="ECO:0000256" key="10">
    <source>
        <dbReference type="HAMAP-Rule" id="MF_00278"/>
    </source>
</evidence>
<name>A0ABP3JI65_9BACI</name>
<keyword evidence="13" id="KW-1185">Reference proteome</keyword>
<evidence type="ECO:0000256" key="4">
    <source>
        <dbReference type="ARBA" id="ARBA00022801"/>
    </source>
</evidence>
<keyword evidence="3 10" id="KW-0028">Amino-acid biosynthesis</keyword>
<dbReference type="Pfam" id="PF00117">
    <property type="entry name" value="GATase"/>
    <property type="match status" value="1"/>
</dbReference>
<dbReference type="Proteomes" id="UP001500740">
    <property type="component" value="Unassembled WGS sequence"/>
</dbReference>
<dbReference type="HAMAP" id="MF_00278">
    <property type="entry name" value="HisH"/>
    <property type="match status" value="1"/>
</dbReference>
<feature type="domain" description="Glutamine amidotransferase" evidence="11">
    <location>
        <begin position="4"/>
        <end position="199"/>
    </location>
</feature>
<dbReference type="PROSITE" id="PS51273">
    <property type="entry name" value="GATASE_TYPE_1"/>
    <property type="match status" value="1"/>
</dbReference>
<comment type="subunit">
    <text evidence="2 10">Heterodimer of HisH and HisF.</text>
</comment>
<organism evidence="12 13">
    <name type="scientific">Alkalibacillus silvisoli</name>
    <dbReference type="NCBI Taxonomy" id="392823"/>
    <lineage>
        <taxon>Bacteria</taxon>
        <taxon>Bacillati</taxon>
        <taxon>Bacillota</taxon>
        <taxon>Bacilli</taxon>
        <taxon>Bacillales</taxon>
        <taxon>Bacillaceae</taxon>
        <taxon>Alkalibacillus</taxon>
    </lineage>
</organism>
<keyword evidence="7 10" id="KW-0456">Lyase</keyword>
<dbReference type="Gene3D" id="3.40.50.880">
    <property type="match status" value="1"/>
</dbReference>
<comment type="caution">
    <text evidence="12">The sequence shown here is derived from an EMBL/GenBank/DDBJ whole genome shotgun (WGS) entry which is preliminary data.</text>
</comment>
<comment type="catalytic activity">
    <reaction evidence="9 10">
        <text>L-glutamine + H2O = L-glutamate + NH4(+)</text>
        <dbReference type="Rhea" id="RHEA:15889"/>
        <dbReference type="ChEBI" id="CHEBI:15377"/>
        <dbReference type="ChEBI" id="CHEBI:28938"/>
        <dbReference type="ChEBI" id="CHEBI:29985"/>
        <dbReference type="ChEBI" id="CHEBI:58359"/>
        <dbReference type="EC" id="3.5.1.2"/>
    </reaction>
</comment>
<keyword evidence="4 10" id="KW-0378">Hydrolase</keyword>
<evidence type="ECO:0000256" key="5">
    <source>
        <dbReference type="ARBA" id="ARBA00022962"/>
    </source>
</evidence>
<comment type="pathway">
    <text evidence="1 10">Amino-acid biosynthesis; L-histidine biosynthesis; L-histidine from 5-phospho-alpha-D-ribose 1-diphosphate: step 5/9.</text>
</comment>
<gene>
    <name evidence="10 12" type="primary">hisH</name>
    <name evidence="12" type="ORF">GCM10008935_03790</name>
</gene>
<dbReference type="CDD" id="cd01748">
    <property type="entry name" value="GATase1_IGP_Synthase"/>
    <property type="match status" value="1"/>
</dbReference>
<evidence type="ECO:0000313" key="12">
    <source>
        <dbReference type="EMBL" id="GAA0452395.1"/>
    </source>
</evidence>
<evidence type="ECO:0000256" key="7">
    <source>
        <dbReference type="ARBA" id="ARBA00023239"/>
    </source>
</evidence>
<evidence type="ECO:0000256" key="8">
    <source>
        <dbReference type="ARBA" id="ARBA00047838"/>
    </source>
</evidence>
<keyword evidence="5 10" id="KW-0315">Glutamine amidotransferase</keyword>
<dbReference type="InterPro" id="IPR017926">
    <property type="entry name" value="GATASE"/>
</dbReference>
<reference evidence="13" key="1">
    <citation type="journal article" date="2019" name="Int. J. Syst. Evol. Microbiol.">
        <title>The Global Catalogue of Microorganisms (GCM) 10K type strain sequencing project: providing services to taxonomists for standard genome sequencing and annotation.</title>
        <authorList>
            <consortium name="The Broad Institute Genomics Platform"/>
            <consortium name="The Broad Institute Genome Sequencing Center for Infectious Disease"/>
            <person name="Wu L."/>
            <person name="Ma J."/>
        </authorList>
    </citation>
    <scope>NUCLEOTIDE SEQUENCE [LARGE SCALE GENOMIC DNA]</scope>
    <source>
        <strain evidence="13">JCM 14193</strain>
    </source>
</reference>